<protein>
    <submittedName>
        <fullName evidence="1">Uncharacterized protein</fullName>
    </submittedName>
</protein>
<proteinExistence type="predicted"/>
<dbReference type="Proteomes" id="UP000588098">
    <property type="component" value="Unassembled WGS sequence"/>
</dbReference>
<sequence length="144" mass="15617">MPTEISTSTVPPHDWIPSGGGVHWSRVGDLGWHTLTLSTYLGNRVLAHLGEASGAVIQEDIGRQMTWLTEPNAPALQHLYDDDNITISGDDSSYVFVPGMTRTDLVWWRVKPTPKRLLTDASHLADAITTTRAGQTNQATGGVA</sequence>
<dbReference type="AlphaFoldDB" id="A0A7W9UXR8"/>
<name>A0A7W9UXR8_9ACTN</name>
<accession>A0A7W9UXR8</accession>
<dbReference type="RefSeq" id="WP_184570230.1">
    <property type="nucleotide sequence ID" value="NZ_JACHJL010000003.1"/>
</dbReference>
<reference evidence="1 2" key="1">
    <citation type="submission" date="2020-08" db="EMBL/GenBank/DDBJ databases">
        <title>Genomic Encyclopedia of Type Strains, Phase III (KMG-III): the genomes of soil and plant-associated and newly described type strains.</title>
        <authorList>
            <person name="Whitman W."/>
        </authorList>
    </citation>
    <scope>NUCLEOTIDE SEQUENCE [LARGE SCALE GENOMIC DNA]</scope>
    <source>
        <strain evidence="1 2">CECT 8305</strain>
    </source>
</reference>
<keyword evidence="2" id="KW-1185">Reference proteome</keyword>
<evidence type="ECO:0000313" key="2">
    <source>
        <dbReference type="Proteomes" id="UP000588098"/>
    </source>
</evidence>
<organism evidence="1 2">
    <name type="scientific">Streptomyces zagrosensis</name>
    <dbReference type="NCBI Taxonomy" id="1042984"/>
    <lineage>
        <taxon>Bacteria</taxon>
        <taxon>Bacillati</taxon>
        <taxon>Actinomycetota</taxon>
        <taxon>Actinomycetes</taxon>
        <taxon>Kitasatosporales</taxon>
        <taxon>Streptomycetaceae</taxon>
        <taxon>Streptomyces</taxon>
    </lineage>
</organism>
<evidence type="ECO:0000313" key="1">
    <source>
        <dbReference type="EMBL" id="MBB5934606.1"/>
    </source>
</evidence>
<comment type="caution">
    <text evidence="1">The sequence shown here is derived from an EMBL/GenBank/DDBJ whole genome shotgun (WGS) entry which is preliminary data.</text>
</comment>
<dbReference type="EMBL" id="JACHJL010000003">
    <property type="protein sequence ID" value="MBB5934606.1"/>
    <property type="molecule type" value="Genomic_DNA"/>
</dbReference>
<gene>
    <name evidence="1" type="ORF">FHS42_001653</name>
</gene>